<dbReference type="HAMAP" id="MF_00367">
    <property type="entry name" value="GTPase_Era"/>
    <property type="match status" value="1"/>
</dbReference>
<keyword evidence="7" id="KW-0963">Cytoplasm</keyword>
<dbReference type="InterPro" id="IPR005225">
    <property type="entry name" value="Small_GTP-bd"/>
</dbReference>
<keyword evidence="5 7" id="KW-0694">RNA-binding</keyword>
<dbReference type="EMBL" id="CP116967">
    <property type="protein sequence ID" value="WNM57261.1"/>
    <property type="molecule type" value="Genomic_DNA"/>
</dbReference>
<feature type="region of interest" description="G5" evidence="8">
    <location>
        <begin position="153"/>
        <end position="155"/>
    </location>
</feature>
<keyword evidence="13" id="KW-1185">Reference proteome</keyword>
<feature type="binding site" evidence="7">
    <location>
        <begin position="124"/>
        <end position="127"/>
    </location>
    <ligand>
        <name>GTP</name>
        <dbReference type="ChEBI" id="CHEBI:37565"/>
    </ligand>
</feature>
<dbReference type="NCBIfam" id="NF000908">
    <property type="entry name" value="PRK00089.1"/>
    <property type="match status" value="1"/>
</dbReference>
<dbReference type="AlphaFoldDB" id="A0AA96G9A1"/>
<dbReference type="GO" id="GO:0005525">
    <property type="term" value="F:GTP binding"/>
    <property type="evidence" value="ECO:0007669"/>
    <property type="project" value="UniProtKB-UniRule"/>
</dbReference>
<dbReference type="RefSeq" id="WP_312641541.1">
    <property type="nucleotide sequence ID" value="NZ_CP116967.1"/>
</dbReference>
<evidence type="ECO:0000256" key="3">
    <source>
        <dbReference type="ARBA" id="ARBA00022517"/>
    </source>
</evidence>
<comment type="similarity">
    <text evidence="1 7 8 9">Belongs to the TRAFAC class TrmE-Era-EngA-EngB-Septin-like GTPase superfamily. Era GTPase family.</text>
</comment>
<feature type="region of interest" description="G3" evidence="8">
    <location>
        <begin position="57"/>
        <end position="60"/>
    </location>
</feature>
<evidence type="ECO:0000259" key="10">
    <source>
        <dbReference type="PROSITE" id="PS50823"/>
    </source>
</evidence>
<evidence type="ECO:0000256" key="8">
    <source>
        <dbReference type="PROSITE-ProRule" id="PRU01050"/>
    </source>
</evidence>
<gene>
    <name evidence="7 12" type="primary">era</name>
    <name evidence="12" type="ORF">PP769_14940</name>
</gene>
<dbReference type="PROSITE" id="PS50823">
    <property type="entry name" value="KH_TYPE_2"/>
    <property type="match status" value="1"/>
</dbReference>
<evidence type="ECO:0000259" key="11">
    <source>
        <dbReference type="PROSITE" id="PS51713"/>
    </source>
</evidence>
<name>A0AA96G9A1_9BACT</name>
<dbReference type="Gene3D" id="3.30.300.20">
    <property type="match status" value="1"/>
</dbReference>
<dbReference type="NCBIfam" id="TIGR00436">
    <property type="entry name" value="era"/>
    <property type="match status" value="1"/>
</dbReference>
<dbReference type="GO" id="GO:0070181">
    <property type="term" value="F:small ribosomal subunit rRNA binding"/>
    <property type="evidence" value="ECO:0007669"/>
    <property type="project" value="UniProtKB-UniRule"/>
</dbReference>
<dbReference type="InterPro" id="IPR006073">
    <property type="entry name" value="GTP-bd"/>
</dbReference>
<dbReference type="PROSITE" id="PS51713">
    <property type="entry name" value="G_ERA"/>
    <property type="match status" value="1"/>
</dbReference>
<comment type="function">
    <text evidence="7">An essential GTPase that binds both GDP and GTP, with rapid nucleotide exchange. Plays a role in 16S rRNA processing and 30S ribosomal subunit biogenesis and possibly also in cell cycle regulation and energy metabolism.</text>
</comment>
<dbReference type="InterPro" id="IPR030388">
    <property type="entry name" value="G_ERA_dom"/>
</dbReference>
<dbReference type="PRINTS" id="PR00326">
    <property type="entry name" value="GTP1OBG"/>
</dbReference>
<dbReference type="SUPFAM" id="SSF54814">
    <property type="entry name" value="Prokaryotic type KH domain (KH-domain type II)"/>
    <property type="match status" value="1"/>
</dbReference>
<evidence type="ECO:0000256" key="9">
    <source>
        <dbReference type="RuleBase" id="RU003761"/>
    </source>
</evidence>
<dbReference type="InterPro" id="IPR009019">
    <property type="entry name" value="KH_sf_prok-type"/>
</dbReference>
<evidence type="ECO:0000313" key="13">
    <source>
        <dbReference type="Proteomes" id="UP001302719"/>
    </source>
</evidence>
<dbReference type="GO" id="GO:0043024">
    <property type="term" value="F:ribosomal small subunit binding"/>
    <property type="evidence" value="ECO:0007669"/>
    <property type="project" value="TreeGrafter"/>
</dbReference>
<organism evidence="12 13">
    <name type="scientific">Candidatus Nitrospira allomarina</name>
    <dbReference type="NCBI Taxonomy" id="3020900"/>
    <lineage>
        <taxon>Bacteria</taxon>
        <taxon>Pseudomonadati</taxon>
        <taxon>Nitrospirota</taxon>
        <taxon>Nitrospiria</taxon>
        <taxon>Nitrospirales</taxon>
        <taxon>Nitrospiraceae</taxon>
        <taxon>Nitrospira</taxon>
    </lineage>
</organism>
<dbReference type="KEGG" id="nall:PP769_14940"/>
<feature type="region of interest" description="G1" evidence="8">
    <location>
        <begin position="10"/>
        <end position="17"/>
    </location>
</feature>
<keyword evidence="4 7" id="KW-0547">Nucleotide-binding</keyword>
<comment type="subcellular location">
    <subcellularLocation>
        <location evidence="7">Cytoplasm</location>
    </subcellularLocation>
    <subcellularLocation>
        <location evidence="7">Cell membrane</location>
        <topology evidence="7">Peripheral membrane protein</topology>
    </subcellularLocation>
</comment>
<dbReference type="PANTHER" id="PTHR42698:SF1">
    <property type="entry name" value="GTPASE ERA, MITOCHONDRIAL"/>
    <property type="match status" value="1"/>
</dbReference>
<dbReference type="GO" id="GO:0000028">
    <property type="term" value="P:ribosomal small subunit assembly"/>
    <property type="evidence" value="ECO:0007669"/>
    <property type="project" value="TreeGrafter"/>
</dbReference>
<feature type="binding site" evidence="7">
    <location>
        <begin position="57"/>
        <end position="61"/>
    </location>
    <ligand>
        <name>GTP</name>
        <dbReference type="ChEBI" id="CHEBI:37565"/>
    </ligand>
</feature>
<dbReference type="Pfam" id="PF07650">
    <property type="entry name" value="KH_2"/>
    <property type="match status" value="1"/>
</dbReference>
<dbReference type="Gene3D" id="3.40.50.300">
    <property type="entry name" value="P-loop containing nucleotide triphosphate hydrolases"/>
    <property type="match status" value="1"/>
</dbReference>
<dbReference type="CDD" id="cd22534">
    <property type="entry name" value="KH-II_Era"/>
    <property type="match status" value="1"/>
</dbReference>
<keyword evidence="7" id="KW-0699">rRNA-binding</keyword>
<feature type="binding site" evidence="7">
    <location>
        <begin position="10"/>
        <end position="17"/>
    </location>
    <ligand>
        <name>GTP</name>
        <dbReference type="ChEBI" id="CHEBI:37565"/>
    </ligand>
</feature>
<evidence type="ECO:0000256" key="4">
    <source>
        <dbReference type="ARBA" id="ARBA00022741"/>
    </source>
</evidence>
<keyword evidence="6 7" id="KW-0342">GTP-binding</keyword>
<evidence type="ECO:0000256" key="1">
    <source>
        <dbReference type="ARBA" id="ARBA00007921"/>
    </source>
</evidence>
<dbReference type="InterPro" id="IPR005662">
    <property type="entry name" value="GTPase_Era-like"/>
</dbReference>
<dbReference type="CDD" id="cd04163">
    <property type="entry name" value="Era"/>
    <property type="match status" value="1"/>
</dbReference>
<keyword evidence="3 7" id="KW-0690">Ribosome biogenesis</keyword>
<dbReference type="Proteomes" id="UP001302719">
    <property type="component" value="Chromosome"/>
</dbReference>
<evidence type="ECO:0000256" key="6">
    <source>
        <dbReference type="ARBA" id="ARBA00023134"/>
    </source>
</evidence>
<dbReference type="InterPro" id="IPR027417">
    <property type="entry name" value="P-loop_NTPase"/>
</dbReference>
<evidence type="ECO:0000256" key="2">
    <source>
        <dbReference type="ARBA" id="ARBA00020484"/>
    </source>
</evidence>
<protein>
    <recommendedName>
        <fullName evidence="2 7">GTPase Era</fullName>
    </recommendedName>
</protein>
<accession>A0AA96G9A1</accession>
<feature type="region of interest" description="G2" evidence="8">
    <location>
        <begin position="36"/>
        <end position="40"/>
    </location>
</feature>
<comment type="subunit">
    <text evidence="7">Monomer.</text>
</comment>
<dbReference type="GO" id="GO:0005886">
    <property type="term" value="C:plasma membrane"/>
    <property type="evidence" value="ECO:0007669"/>
    <property type="project" value="UniProtKB-SubCell"/>
</dbReference>
<sequence length="297" mass="33470">MKSGQLAILGRPNVGKSTLLNALVREKIAIVSDKPQTTRNLILGVGHYPEGQLILIDTPGLHTPHHRLNTQMVESALGTLTQSDVVYMIVDSQVLPGPGDRQVLEQIMSSHQERPFQGVFLLLNKADAVAKSRLLPLIDQYRTWFPWREIIPISAKTGVNIPQLVELTFACLPSCSELMYDEDFLTNQPMRHMAAELIREKVLAQTYDELPYAVGVLIEEFQEEPGLTTIRAVILVEKTSQKGIVIGKKGMRLKEIGQSARLDMERLFGMKIYLRMWVKVQEGWRDNVQVLNELGYG</sequence>
<dbReference type="FunFam" id="3.30.300.20:FF:000003">
    <property type="entry name" value="GTPase Era"/>
    <property type="match status" value="1"/>
</dbReference>
<dbReference type="GO" id="GO:0003924">
    <property type="term" value="F:GTPase activity"/>
    <property type="evidence" value="ECO:0007669"/>
    <property type="project" value="UniProtKB-UniRule"/>
</dbReference>
<feature type="region of interest" description="G4" evidence="8">
    <location>
        <begin position="124"/>
        <end position="127"/>
    </location>
</feature>
<dbReference type="InterPro" id="IPR004044">
    <property type="entry name" value="KH_dom_type_2"/>
</dbReference>
<evidence type="ECO:0000256" key="7">
    <source>
        <dbReference type="HAMAP-Rule" id="MF_00367"/>
    </source>
</evidence>
<proteinExistence type="inferred from homology"/>
<feature type="domain" description="Era-type G" evidence="11">
    <location>
        <begin position="2"/>
        <end position="174"/>
    </location>
</feature>
<dbReference type="GO" id="GO:0005829">
    <property type="term" value="C:cytosol"/>
    <property type="evidence" value="ECO:0007669"/>
    <property type="project" value="TreeGrafter"/>
</dbReference>
<evidence type="ECO:0000256" key="5">
    <source>
        <dbReference type="ARBA" id="ARBA00022884"/>
    </source>
</evidence>
<dbReference type="NCBIfam" id="TIGR00231">
    <property type="entry name" value="small_GTP"/>
    <property type="match status" value="1"/>
</dbReference>
<keyword evidence="7" id="KW-1003">Cell membrane</keyword>
<feature type="domain" description="KH type-2" evidence="10">
    <location>
        <begin position="206"/>
        <end position="282"/>
    </location>
</feature>
<evidence type="ECO:0000313" key="12">
    <source>
        <dbReference type="EMBL" id="WNM57261.1"/>
    </source>
</evidence>
<reference evidence="12 13" key="1">
    <citation type="submission" date="2023-01" db="EMBL/GenBank/DDBJ databases">
        <title>Cultivation and genomic characterization of new, ubiquitous marine nitrite-oxidizing bacteria from the Nitrospirales.</title>
        <authorList>
            <person name="Mueller A.J."/>
            <person name="Daebeler A."/>
            <person name="Herbold C.W."/>
            <person name="Kirkegaard R.H."/>
            <person name="Daims H."/>
        </authorList>
    </citation>
    <scope>NUCLEOTIDE SEQUENCE [LARGE SCALE GENOMIC DNA]</scope>
    <source>
        <strain evidence="12 13">VA</strain>
    </source>
</reference>
<dbReference type="Pfam" id="PF01926">
    <property type="entry name" value="MMR_HSR1"/>
    <property type="match status" value="1"/>
</dbReference>
<dbReference type="InterPro" id="IPR015946">
    <property type="entry name" value="KH_dom-like_a/b"/>
</dbReference>
<keyword evidence="7" id="KW-0472">Membrane</keyword>
<dbReference type="PANTHER" id="PTHR42698">
    <property type="entry name" value="GTPASE ERA"/>
    <property type="match status" value="1"/>
</dbReference>
<dbReference type="SUPFAM" id="SSF52540">
    <property type="entry name" value="P-loop containing nucleoside triphosphate hydrolases"/>
    <property type="match status" value="1"/>
</dbReference>